<dbReference type="EMBL" id="CAADJD010000023">
    <property type="protein sequence ID" value="VFS77322.1"/>
    <property type="molecule type" value="Genomic_DNA"/>
</dbReference>
<accession>A0A485C016</accession>
<dbReference type="GO" id="GO:0022857">
    <property type="term" value="F:transmembrane transporter activity"/>
    <property type="evidence" value="ECO:0007669"/>
    <property type="project" value="InterPro"/>
</dbReference>
<dbReference type="InterPro" id="IPR007210">
    <property type="entry name" value="ABC_Gly_betaine_transp_sub-bd"/>
</dbReference>
<dbReference type="AlphaFoldDB" id="A0A485C016"/>
<evidence type="ECO:0000313" key="3">
    <source>
        <dbReference type="Proteomes" id="UP000401081"/>
    </source>
</evidence>
<proteinExistence type="predicted"/>
<evidence type="ECO:0000313" key="2">
    <source>
        <dbReference type="EMBL" id="VFS77322.1"/>
    </source>
</evidence>
<evidence type="ECO:0000259" key="1">
    <source>
        <dbReference type="Pfam" id="PF04069"/>
    </source>
</evidence>
<reference evidence="2 3" key="1">
    <citation type="submission" date="2019-03" db="EMBL/GenBank/DDBJ databases">
        <authorList>
            <consortium name="Pathogen Informatics"/>
        </authorList>
    </citation>
    <scope>NUCLEOTIDE SEQUENCE [LARGE SCALE GENOMIC DNA]</scope>
    <source>
        <strain evidence="2 3">NCTC12993</strain>
    </source>
</reference>
<dbReference type="GO" id="GO:0043190">
    <property type="term" value="C:ATP-binding cassette (ABC) transporter complex"/>
    <property type="evidence" value="ECO:0007669"/>
    <property type="project" value="InterPro"/>
</dbReference>
<gene>
    <name evidence="2" type="ORF">NCTC12993_05567</name>
</gene>
<protein>
    <submittedName>
        <fullName evidence="2">Substrate binding domain of ABC-type glycine betaine transport system</fullName>
    </submittedName>
</protein>
<dbReference type="Gene3D" id="3.40.190.120">
    <property type="entry name" value="Osmoprotection protein (prox), domain 2"/>
    <property type="match status" value="1"/>
</dbReference>
<dbReference type="Pfam" id="PF04069">
    <property type="entry name" value="OpuAC"/>
    <property type="match status" value="1"/>
</dbReference>
<sequence>MADAAPANNTWTIAVRKDVAEKDKLTSLADLSRYLKDGGTFKAGRFG</sequence>
<dbReference type="Proteomes" id="UP000401081">
    <property type="component" value="Unassembled WGS sequence"/>
</dbReference>
<keyword evidence="3" id="KW-1185">Reference proteome</keyword>
<name>A0A485C016_KLUCR</name>
<feature type="domain" description="ABC-type glycine betaine transport system substrate-binding" evidence="1">
    <location>
        <begin position="3"/>
        <end position="36"/>
    </location>
</feature>
<organism evidence="2 3">
    <name type="scientific">Kluyvera cryocrescens</name>
    <name type="common">Kluyvera citrophila</name>
    <dbReference type="NCBI Taxonomy" id="580"/>
    <lineage>
        <taxon>Bacteria</taxon>
        <taxon>Pseudomonadati</taxon>
        <taxon>Pseudomonadota</taxon>
        <taxon>Gammaproteobacteria</taxon>
        <taxon>Enterobacterales</taxon>
        <taxon>Enterobacteriaceae</taxon>
        <taxon>Kluyvera</taxon>
    </lineage>
</organism>